<dbReference type="AlphaFoldDB" id="A0A8C5Y6L7"/>
<feature type="compositionally biased region" description="Low complexity" evidence="1">
    <location>
        <begin position="36"/>
        <end position="47"/>
    </location>
</feature>
<evidence type="ECO:0000256" key="1">
    <source>
        <dbReference type="SAM" id="MobiDB-lite"/>
    </source>
</evidence>
<dbReference type="Proteomes" id="UP000694394">
    <property type="component" value="Chromosome 7"/>
</dbReference>
<reference evidence="2" key="2">
    <citation type="submission" date="2025-08" db="UniProtKB">
        <authorList>
            <consortium name="Ensembl"/>
        </authorList>
    </citation>
    <scope>IDENTIFICATION</scope>
</reference>
<reference evidence="2" key="1">
    <citation type="submission" date="2016-12" db="EMBL/GenBank/DDBJ databases">
        <title>Mouse lemur reference genome and diversity panel.</title>
        <authorList>
            <person name="Harris R."/>
            <person name="Larsen P."/>
            <person name="Liu Y."/>
            <person name="Hughes D.S."/>
            <person name="Murali S."/>
            <person name="Raveendran M."/>
            <person name="Korchina V."/>
            <person name="Wang M."/>
            <person name="Jhangiani S."/>
            <person name="Bandaranaike D."/>
            <person name="Bellair M."/>
            <person name="Blankenburg K."/>
            <person name="Chao H."/>
            <person name="Dahdouli M."/>
            <person name="Dinh H."/>
            <person name="Doddapaneni H."/>
            <person name="English A."/>
            <person name="Firestine M."/>
            <person name="Gnanaolivu R."/>
            <person name="Gross S."/>
            <person name="Hernandez B."/>
            <person name="Javaid M."/>
            <person name="Jayaseelan J."/>
            <person name="Jones J."/>
            <person name="Khan Z."/>
            <person name="Kovar C."/>
            <person name="Kurapati P."/>
            <person name="Le B."/>
            <person name="Lee S."/>
            <person name="Li M."/>
            <person name="Mathew T."/>
            <person name="Narasimhan A."/>
            <person name="Ngo D."/>
            <person name="Nguyen L."/>
            <person name="Okwuonu G."/>
            <person name="Ongeri F."/>
            <person name="Osuji N."/>
            <person name="Pu L.-L."/>
            <person name="Puazo M."/>
            <person name="Quiroz J."/>
            <person name="Raj R."/>
            <person name="Rajbhandari K."/>
            <person name="Reid J.G."/>
            <person name="Santibanez J."/>
            <person name="Sexton D."/>
            <person name="Skinner E."/>
            <person name="Vee V."/>
            <person name="Weissenberger G."/>
            <person name="Wu Y."/>
            <person name="Xin Y."/>
            <person name="Han Y."/>
            <person name="Campbell C."/>
            <person name="Brown A."/>
            <person name="Sullivan B."/>
            <person name="Shelton J."/>
            <person name="Brown S."/>
            <person name="Dudchenko O."/>
            <person name="Machol I."/>
            <person name="Durand N."/>
            <person name="Shamim M."/>
            <person name="Lieberman A."/>
            <person name="Muzny D.M."/>
            <person name="Richards S."/>
            <person name="Yoder A."/>
            <person name="Worley K.C."/>
            <person name="Rogers J."/>
            <person name="Gibbs R.A."/>
        </authorList>
    </citation>
    <scope>NUCLEOTIDE SEQUENCE [LARGE SCALE GENOMIC DNA]</scope>
</reference>
<proteinExistence type="predicted"/>
<protein>
    <submittedName>
        <fullName evidence="2">Uncharacterized protein</fullName>
    </submittedName>
</protein>
<name>A0A8C5Y6L7_MICMU</name>
<dbReference type="Ensembl" id="ENSMICT00000062339.1">
    <property type="protein sequence ID" value="ENSMICP00000046281.1"/>
    <property type="gene ID" value="ENSMICG00000042073.1"/>
</dbReference>
<dbReference type="EMBL" id="ABDC03009580">
    <property type="status" value="NOT_ANNOTATED_CDS"/>
    <property type="molecule type" value="Genomic_DNA"/>
</dbReference>
<organism evidence="2 3">
    <name type="scientific">Microcebus murinus</name>
    <name type="common">Gray mouse lemur</name>
    <name type="synonym">Lemur murinus</name>
    <dbReference type="NCBI Taxonomy" id="30608"/>
    <lineage>
        <taxon>Eukaryota</taxon>
        <taxon>Metazoa</taxon>
        <taxon>Chordata</taxon>
        <taxon>Craniata</taxon>
        <taxon>Vertebrata</taxon>
        <taxon>Euteleostomi</taxon>
        <taxon>Mammalia</taxon>
        <taxon>Eutheria</taxon>
        <taxon>Euarchontoglires</taxon>
        <taxon>Primates</taxon>
        <taxon>Strepsirrhini</taxon>
        <taxon>Lemuriformes</taxon>
        <taxon>Cheirogaleidae</taxon>
        <taxon>Microcebus</taxon>
    </lineage>
</organism>
<reference evidence="2" key="3">
    <citation type="submission" date="2025-09" db="UniProtKB">
        <authorList>
            <consortium name="Ensembl"/>
        </authorList>
    </citation>
    <scope>IDENTIFICATION</scope>
</reference>
<feature type="region of interest" description="Disordered" evidence="1">
    <location>
        <begin position="1"/>
        <end position="47"/>
    </location>
</feature>
<accession>A0A8C5Y6L7</accession>
<sequence>MWNPNAGRTEGKWKKAHKKMHNMHTAREALCPSGHSSSSSSSSSDSD</sequence>
<keyword evidence="3" id="KW-1185">Reference proteome</keyword>
<feature type="compositionally biased region" description="Basic residues" evidence="1">
    <location>
        <begin position="14"/>
        <end position="24"/>
    </location>
</feature>
<evidence type="ECO:0000313" key="2">
    <source>
        <dbReference type="Ensembl" id="ENSMICP00000046281.1"/>
    </source>
</evidence>
<evidence type="ECO:0000313" key="3">
    <source>
        <dbReference type="Proteomes" id="UP000694394"/>
    </source>
</evidence>